<sequence>MLHLPSGTAGECDFRHLRPQVVGIKNRAEVHQPHADHVLGVEPVERRMPPGTLHTRGTGQSCDRVQAQQHWRHRDIAERTRPGQLPGSACIRQVQCG</sequence>
<dbReference type="AlphaFoldDB" id="Q3BNY6"/>
<proteinExistence type="predicted"/>
<reference evidence="2 3" key="1">
    <citation type="journal article" date="2005" name="J. Bacteriol.">
        <title>Insights into genome plasticity and pathogenicity of the plant pathogenic Bacterium Xanthomonas campestris pv. vesicatoria revealed by the complete genome sequence.</title>
        <authorList>
            <person name="Thieme F."/>
            <person name="Koebnik R."/>
            <person name="Bekel T."/>
            <person name="Berger C."/>
            <person name="Boch J."/>
            <person name="Buettner D."/>
            <person name="Caldana C."/>
            <person name="Gaigalat L."/>
            <person name="Goesmann A."/>
            <person name="Kay S."/>
            <person name="Kirchner O."/>
            <person name="Lanz C."/>
            <person name="Linke B."/>
            <person name="McHardy A.C."/>
            <person name="Meyer F."/>
            <person name="Mittenhuber G."/>
            <person name="Nies D.H."/>
            <person name="Niesbach-Kloesgen U."/>
            <person name="Patschkowski T."/>
            <person name="Rueckert C."/>
            <person name="Rupp O."/>
            <person name="Schneicker S."/>
            <person name="Schuster S.C."/>
            <person name="Vorhoelter F.J."/>
            <person name="Weber E."/>
            <person name="Puehler A."/>
            <person name="Bonas U."/>
            <person name="Bartels D."/>
            <person name="Kaiser O."/>
        </authorList>
    </citation>
    <scope>NUCLEOTIDE SEQUENCE [LARGE SCALE GENOMIC DNA]</scope>
    <source>
        <strain evidence="2 3">85-10</strain>
    </source>
</reference>
<feature type="region of interest" description="Disordered" evidence="1">
    <location>
        <begin position="46"/>
        <end position="84"/>
    </location>
</feature>
<dbReference type="Proteomes" id="UP000007069">
    <property type="component" value="Chromosome"/>
</dbReference>
<organism evidence="3">
    <name type="scientific">Xanthomonas euvesicatoria pv. vesicatoria (strain 85-10)</name>
    <name type="common">Xanthomonas campestris pv. vesicatoria</name>
    <dbReference type="NCBI Taxonomy" id="316273"/>
    <lineage>
        <taxon>Bacteria</taxon>
        <taxon>Pseudomonadati</taxon>
        <taxon>Pseudomonadota</taxon>
        <taxon>Gammaproteobacteria</taxon>
        <taxon>Lysobacterales</taxon>
        <taxon>Lysobacteraceae</taxon>
        <taxon>Xanthomonas</taxon>
    </lineage>
</organism>
<dbReference type="HOGENOM" id="CLU_2345928_0_0_6"/>
<accession>Q3BNY6</accession>
<dbReference type="EMBL" id="AM039952">
    <property type="protein sequence ID" value="CAJ25527.1"/>
    <property type="molecule type" value="Genomic_DNA"/>
</dbReference>
<protein>
    <submittedName>
        <fullName evidence="2">Uncharacterized protein</fullName>
    </submittedName>
</protein>
<dbReference type="KEGG" id="xcv:XCV3796"/>
<evidence type="ECO:0000313" key="2">
    <source>
        <dbReference type="EMBL" id="CAJ25527.1"/>
    </source>
</evidence>
<feature type="compositionally biased region" description="Polar residues" evidence="1">
    <location>
        <begin position="55"/>
        <end position="69"/>
    </location>
</feature>
<gene>
    <name evidence="2" type="ordered locus">XCV3796</name>
</gene>
<name>Q3BNY6_XANE5</name>
<evidence type="ECO:0000256" key="1">
    <source>
        <dbReference type="SAM" id="MobiDB-lite"/>
    </source>
</evidence>
<evidence type="ECO:0000313" key="3">
    <source>
        <dbReference type="Proteomes" id="UP000007069"/>
    </source>
</evidence>